<feature type="chain" id="PRO_5040807531" evidence="3">
    <location>
        <begin position="19"/>
        <end position="315"/>
    </location>
</feature>
<keyword evidence="2" id="KW-0812">Transmembrane</keyword>
<evidence type="ECO:0000313" key="4">
    <source>
        <dbReference type="EMBL" id="GME73137.1"/>
    </source>
</evidence>
<comment type="caution">
    <text evidence="4">The sequence shown here is derived from an EMBL/GenBank/DDBJ whole genome shotgun (WGS) entry which is preliminary data.</text>
</comment>
<dbReference type="EMBL" id="BSXN01001456">
    <property type="protein sequence ID" value="GME73137.1"/>
    <property type="molecule type" value="Genomic_DNA"/>
</dbReference>
<gene>
    <name evidence="4" type="ORF">Cboi02_000391800</name>
</gene>
<evidence type="ECO:0000313" key="5">
    <source>
        <dbReference type="Proteomes" id="UP001165120"/>
    </source>
</evidence>
<evidence type="ECO:0000256" key="3">
    <source>
        <dbReference type="SAM" id="SignalP"/>
    </source>
</evidence>
<feature type="signal peptide" evidence="3">
    <location>
        <begin position="1"/>
        <end position="18"/>
    </location>
</feature>
<reference evidence="4" key="1">
    <citation type="submission" date="2023-04" db="EMBL/GenBank/DDBJ databases">
        <title>Candida boidinii NBRC 10035.</title>
        <authorList>
            <person name="Ichikawa N."/>
            <person name="Sato H."/>
            <person name="Tonouchi N."/>
        </authorList>
    </citation>
    <scope>NUCLEOTIDE SEQUENCE</scope>
    <source>
        <strain evidence="4">NBRC 10035</strain>
    </source>
</reference>
<sequence length="315" mass="35824">MKLSNLVSSILLAGTVLASPVATVIEATNEEHGKVLAVDSFNSTRFSSHLSIVKKIIDDAGQTQLYAKFVSTLKSQDGETGNVEDKEIDSIDALETSLNSQEFYYDLGGFISSTAEYEKEKEQEAKKHKKHRKHKHGHMHTHGNKVKMMSYEDMKDMMFSSKNENSKGCQSMKPYHRGQNGINKYMKNNKVYIDGKNDYSLKTIVKDYTDEITSKRYYIIGSQINTEKCDLIDEDNITLVLKLDFDDIKNWKLKEIRNSRKLLMSEIFVIGLLLVSLFSVITFFLSPMVTSKNKSPLSKKGVLLNENSYERIPTS</sequence>
<keyword evidence="2" id="KW-0472">Membrane</keyword>
<feature type="transmembrane region" description="Helical" evidence="2">
    <location>
        <begin position="267"/>
        <end position="290"/>
    </location>
</feature>
<feature type="compositionally biased region" description="Basic residues" evidence="1">
    <location>
        <begin position="126"/>
        <end position="142"/>
    </location>
</feature>
<keyword evidence="5" id="KW-1185">Reference proteome</keyword>
<feature type="region of interest" description="Disordered" evidence="1">
    <location>
        <begin position="119"/>
        <end position="142"/>
    </location>
</feature>
<evidence type="ECO:0000256" key="2">
    <source>
        <dbReference type="SAM" id="Phobius"/>
    </source>
</evidence>
<dbReference type="Proteomes" id="UP001165120">
    <property type="component" value="Unassembled WGS sequence"/>
</dbReference>
<name>A0A9W6WHG6_CANBO</name>
<proteinExistence type="predicted"/>
<keyword evidence="3" id="KW-0732">Signal</keyword>
<organism evidence="4 5">
    <name type="scientific">Candida boidinii</name>
    <name type="common">Yeast</name>
    <dbReference type="NCBI Taxonomy" id="5477"/>
    <lineage>
        <taxon>Eukaryota</taxon>
        <taxon>Fungi</taxon>
        <taxon>Dikarya</taxon>
        <taxon>Ascomycota</taxon>
        <taxon>Saccharomycotina</taxon>
        <taxon>Pichiomycetes</taxon>
        <taxon>Pichiales</taxon>
        <taxon>Pichiaceae</taxon>
        <taxon>Ogataea</taxon>
        <taxon>Ogataea/Candida clade</taxon>
    </lineage>
</organism>
<evidence type="ECO:0000256" key="1">
    <source>
        <dbReference type="SAM" id="MobiDB-lite"/>
    </source>
</evidence>
<dbReference type="AlphaFoldDB" id="A0A9W6WHG6"/>
<keyword evidence="2" id="KW-1133">Transmembrane helix</keyword>
<accession>A0A9W6WHG6</accession>
<protein>
    <submittedName>
        <fullName evidence="4">Unnamed protein product</fullName>
    </submittedName>
</protein>